<gene>
    <name evidence="1" type="ORF">RMS29_22410</name>
</gene>
<organism evidence="1 2">
    <name type="scientific">Agrobacterium rosae</name>
    <dbReference type="NCBI Taxonomy" id="1972867"/>
    <lineage>
        <taxon>Bacteria</taxon>
        <taxon>Pseudomonadati</taxon>
        <taxon>Pseudomonadota</taxon>
        <taxon>Alphaproteobacteria</taxon>
        <taxon>Hyphomicrobiales</taxon>
        <taxon>Rhizobiaceae</taxon>
        <taxon>Rhizobium/Agrobacterium group</taxon>
        <taxon>Agrobacterium</taxon>
    </lineage>
</organism>
<name>A0ABU4W2I8_9HYPH</name>
<proteinExistence type="predicted"/>
<evidence type="ECO:0000313" key="1">
    <source>
        <dbReference type="EMBL" id="MDX8331971.1"/>
    </source>
</evidence>
<protein>
    <submittedName>
        <fullName evidence="1">Uncharacterized protein</fullName>
    </submittedName>
</protein>
<dbReference type="Proteomes" id="UP001277561">
    <property type="component" value="Unassembled WGS sequence"/>
</dbReference>
<sequence>MALRDGKEYRSLGRTEQEWHDAAQLGYEFLCRGVSGWQELLEFHCNSADRSKALVGGNAIYGQLHRTLARVRPGADYDRIRNEMRNFAIESLNLTSETVIFGQKVATSRISSRQVVERHGRDSRVVRKLLLAIGAPGSAEDGESGTTFDEAAATFAAEKLADAVKGLEAGRLLGVGIATQKIILDEGYLVPMVERNRSIKLGRLFSRVEIRDLLERLFPKEPCVDVVDLYPFEIATRRANATQGEILKLLIQRKLVRVGVDNEVHGIRGLLLDPSEIALHTRLPNHGCLTLDEVRIAMTTSWYVVKALISEGYLVTRSERNPVTRMRQAVVDPAELARFRSEYITFDGIMAERNITRPKLVSLLKMNSIKPALPVETIRASFYRRLDVAVVFADQ</sequence>
<reference evidence="1" key="1">
    <citation type="journal article" date="2023" name="Phytobiomes J">
        <title>Deciphering the key players within the bacterial microbiota associated with aerial crown gall tumors on rhododendron: Insights into the gallobiome.</title>
        <authorList>
            <person name="Kuzmanovic N."/>
            <person name="Nesme J."/>
            <person name="Wolf J."/>
            <person name="Neumann-Schaal M."/>
            <person name="Petersen J."/>
            <person name="Fernandez-Gnecco G."/>
            <person name="Sproeer C."/>
            <person name="Bunk B."/>
            <person name="Overmann J."/>
            <person name="Sorensen S.J."/>
            <person name="Idczak E."/>
            <person name="Smalla K."/>
        </authorList>
    </citation>
    <scope>NUCLEOTIDE SEQUENCE [LARGE SCALE GENOMIC DNA]</scope>
    <source>
        <strain evidence="1">Rho-14.1</strain>
    </source>
</reference>
<comment type="caution">
    <text evidence="1">The sequence shown here is derived from an EMBL/GenBank/DDBJ whole genome shotgun (WGS) entry which is preliminary data.</text>
</comment>
<dbReference type="EMBL" id="JAVRAD010000013">
    <property type="protein sequence ID" value="MDX8331971.1"/>
    <property type="molecule type" value="Genomic_DNA"/>
</dbReference>
<keyword evidence="2" id="KW-1185">Reference proteome</keyword>
<evidence type="ECO:0000313" key="2">
    <source>
        <dbReference type="Proteomes" id="UP001277561"/>
    </source>
</evidence>
<accession>A0ABU4W2I8</accession>